<sequence>MSPLKTDLICEIIRKSQCNLLEQKGYSKNNCSDQCDELVMNWVRYNARGYREHFRDCLEIHSTSELGDILKKVATTGQHLNEILDNSPAFVERNGKGSPV</sequence>
<reference evidence="1 2" key="1">
    <citation type="submission" date="2020-02" db="EMBL/GenBank/DDBJ databases">
        <title>Genomic and physiological characterization of two novel Nitrospinaceae genera.</title>
        <authorList>
            <person name="Mueller A.J."/>
            <person name="Jung M.-Y."/>
            <person name="Strachan C.R."/>
            <person name="Herbold C.W."/>
            <person name="Kirkegaard R.H."/>
            <person name="Daims H."/>
        </authorList>
    </citation>
    <scope>NUCLEOTIDE SEQUENCE [LARGE SCALE GENOMIC DNA]</scope>
    <source>
        <strain evidence="1">EB</strain>
    </source>
</reference>
<protein>
    <submittedName>
        <fullName evidence="1">Uncharacterized protein</fullName>
    </submittedName>
</protein>
<name>A0A7T0BY37_9BACT</name>
<organism evidence="1 2">
    <name type="scientific">Candidatus Nitronauta litoralis</name>
    <dbReference type="NCBI Taxonomy" id="2705533"/>
    <lineage>
        <taxon>Bacteria</taxon>
        <taxon>Pseudomonadati</taxon>
        <taxon>Nitrospinota/Tectimicrobiota group</taxon>
        <taxon>Nitrospinota</taxon>
        <taxon>Nitrospinia</taxon>
        <taxon>Nitrospinales</taxon>
        <taxon>Nitrospinaceae</taxon>
        <taxon>Candidatus Nitronauta</taxon>
    </lineage>
</organism>
<dbReference type="Proteomes" id="UP000594688">
    <property type="component" value="Chromosome"/>
</dbReference>
<dbReference type="KEGG" id="nli:G3M70_14865"/>
<accession>A0A7T0BY37</accession>
<evidence type="ECO:0000313" key="1">
    <source>
        <dbReference type="EMBL" id="QPJ63085.1"/>
    </source>
</evidence>
<proteinExistence type="predicted"/>
<evidence type="ECO:0000313" key="2">
    <source>
        <dbReference type="Proteomes" id="UP000594688"/>
    </source>
</evidence>
<gene>
    <name evidence="1" type="ORF">G3M70_14865</name>
</gene>
<dbReference type="AlphaFoldDB" id="A0A7T0BY37"/>
<dbReference type="EMBL" id="CP048685">
    <property type="protein sequence ID" value="QPJ63085.1"/>
    <property type="molecule type" value="Genomic_DNA"/>
</dbReference>